<evidence type="ECO:0000256" key="4">
    <source>
        <dbReference type="ARBA" id="ARBA00022801"/>
    </source>
</evidence>
<dbReference type="Pfam" id="PF17876">
    <property type="entry name" value="CSD2"/>
    <property type="match status" value="1"/>
</dbReference>
<dbReference type="PROSITE" id="PS50126">
    <property type="entry name" value="S1"/>
    <property type="match status" value="1"/>
</dbReference>
<evidence type="ECO:0000313" key="11">
    <source>
        <dbReference type="Proteomes" id="UP000018542"/>
    </source>
</evidence>
<keyword evidence="2 7" id="KW-0963">Cytoplasm</keyword>
<name>V5SCQ4_9HYPH</name>
<keyword evidence="6 7" id="KW-0694">RNA-binding</keyword>
<evidence type="ECO:0000256" key="5">
    <source>
        <dbReference type="ARBA" id="ARBA00022839"/>
    </source>
</evidence>
<gene>
    <name evidence="7" type="primary">rnr</name>
    <name evidence="10" type="ORF">W911_10215</name>
</gene>
<dbReference type="Pfam" id="PF00773">
    <property type="entry name" value="RNB"/>
    <property type="match status" value="1"/>
</dbReference>
<evidence type="ECO:0000259" key="9">
    <source>
        <dbReference type="PROSITE" id="PS50126"/>
    </source>
</evidence>
<comment type="catalytic activity">
    <reaction evidence="1 7">
        <text>Exonucleolytic cleavage in the 3'- to 5'-direction to yield nucleoside 5'-phosphates.</text>
        <dbReference type="EC" id="3.1.13.1"/>
    </reaction>
</comment>
<evidence type="ECO:0000256" key="6">
    <source>
        <dbReference type="ARBA" id="ARBA00022884"/>
    </source>
</evidence>
<keyword evidence="5 7" id="KW-0269">Exonuclease</keyword>
<dbReference type="EMBL" id="CP006912">
    <property type="protein sequence ID" value="AHB48681.1"/>
    <property type="molecule type" value="Genomic_DNA"/>
</dbReference>
<dbReference type="EC" id="3.1.13.1" evidence="7"/>
<dbReference type="NCBIfam" id="TIGR02063">
    <property type="entry name" value="RNase_R"/>
    <property type="match status" value="1"/>
</dbReference>
<keyword evidence="4 7" id="KW-0378">Hydrolase</keyword>
<dbReference type="HAMAP" id="MF_01895">
    <property type="entry name" value="RNase_R"/>
    <property type="match status" value="1"/>
</dbReference>
<feature type="compositionally biased region" description="Basic and acidic residues" evidence="8">
    <location>
        <begin position="301"/>
        <end position="318"/>
    </location>
</feature>
<dbReference type="InterPro" id="IPR001900">
    <property type="entry name" value="RNase_II/R"/>
</dbReference>
<comment type="subcellular location">
    <subcellularLocation>
        <location evidence="7">Cytoplasm</location>
    </subcellularLocation>
</comment>
<evidence type="ECO:0000256" key="1">
    <source>
        <dbReference type="ARBA" id="ARBA00001849"/>
    </source>
</evidence>
<dbReference type="GO" id="GO:0006402">
    <property type="term" value="P:mRNA catabolic process"/>
    <property type="evidence" value="ECO:0007669"/>
    <property type="project" value="TreeGrafter"/>
</dbReference>
<keyword evidence="3 7" id="KW-0540">Nuclease</keyword>
<dbReference type="SMART" id="SM00316">
    <property type="entry name" value="S1"/>
    <property type="match status" value="1"/>
</dbReference>
<dbReference type="SMART" id="SM00955">
    <property type="entry name" value="RNB"/>
    <property type="match status" value="1"/>
</dbReference>
<dbReference type="AlphaFoldDB" id="V5SCQ4"/>
<feature type="compositionally biased region" description="Basic residues" evidence="8">
    <location>
        <begin position="1"/>
        <end position="19"/>
    </location>
</feature>
<dbReference type="PROSITE" id="PS01175">
    <property type="entry name" value="RIBONUCLEASE_II"/>
    <property type="match status" value="1"/>
</dbReference>
<dbReference type="CDD" id="cd04471">
    <property type="entry name" value="S1_RNase_R"/>
    <property type="match status" value="1"/>
</dbReference>
<feature type="region of interest" description="Disordered" evidence="8">
    <location>
        <begin position="1"/>
        <end position="33"/>
    </location>
</feature>
<dbReference type="InterPro" id="IPR004476">
    <property type="entry name" value="RNase_II/RNase_R"/>
</dbReference>
<dbReference type="STRING" id="1029756.W911_10215"/>
<comment type="function">
    <text evidence="7">3'-5' exoribonuclease that releases 5'-nucleoside monophosphates and is involved in maturation of structured RNAs.</text>
</comment>
<dbReference type="PANTHER" id="PTHR23355">
    <property type="entry name" value="RIBONUCLEASE"/>
    <property type="match status" value="1"/>
</dbReference>
<dbReference type="PANTHER" id="PTHR23355:SF9">
    <property type="entry name" value="DIS3-LIKE EXONUCLEASE 2"/>
    <property type="match status" value="1"/>
</dbReference>
<feature type="region of interest" description="Disordered" evidence="8">
    <location>
        <begin position="747"/>
        <end position="772"/>
    </location>
</feature>
<dbReference type="Gene3D" id="2.40.50.140">
    <property type="entry name" value="Nucleic acid-binding proteins"/>
    <property type="match status" value="1"/>
</dbReference>
<keyword evidence="11" id="KW-1185">Reference proteome</keyword>
<feature type="compositionally biased region" description="Basic residues" evidence="8">
    <location>
        <begin position="754"/>
        <end position="772"/>
    </location>
</feature>
<evidence type="ECO:0000256" key="7">
    <source>
        <dbReference type="HAMAP-Rule" id="MF_01895"/>
    </source>
</evidence>
<dbReference type="Pfam" id="PF00575">
    <property type="entry name" value="S1"/>
    <property type="match status" value="1"/>
</dbReference>
<feature type="region of interest" description="Disordered" evidence="8">
    <location>
        <begin position="300"/>
        <end position="322"/>
    </location>
</feature>
<comment type="similarity">
    <text evidence="7">Belongs to the RNR ribonuclease family. RNase R subfamily.</text>
</comment>
<dbReference type="GO" id="GO:0008859">
    <property type="term" value="F:exoribonuclease II activity"/>
    <property type="evidence" value="ECO:0007669"/>
    <property type="project" value="UniProtKB-UniRule"/>
</dbReference>
<dbReference type="KEGG" id="hni:W911_10215"/>
<dbReference type="GO" id="GO:0003723">
    <property type="term" value="F:RNA binding"/>
    <property type="evidence" value="ECO:0007669"/>
    <property type="project" value="UniProtKB-UniRule"/>
</dbReference>
<dbReference type="SUPFAM" id="SSF50249">
    <property type="entry name" value="Nucleic acid-binding proteins"/>
    <property type="match status" value="2"/>
</dbReference>
<evidence type="ECO:0000256" key="2">
    <source>
        <dbReference type="ARBA" id="ARBA00022490"/>
    </source>
</evidence>
<feature type="domain" description="S1 motif" evidence="9">
    <location>
        <begin position="666"/>
        <end position="747"/>
    </location>
</feature>
<evidence type="ECO:0000313" key="10">
    <source>
        <dbReference type="EMBL" id="AHB48681.1"/>
    </source>
</evidence>
<proteinExistence type="inferred from homology"/>
<dbReference type="InterPro" id="IPR012340">
    <property type="entry name" value="NA-bd_OB-fold"/>
</dbReference>
<dbReference type="InterPro" id="IPR040476">
    <property type="entry name" value="CSD2"/>
</dbReference>
<evidence type="ECO:0000256" key="3">
    <source>
        <dbReference type="ARBA" id="ARBA00022722"/>
    </source>
</evidence>
<dbReference type="PATRIC" id="fig|1029756.8.peg.2120"/>
<dbReference type="RefSeq" id="WP_023787400.1">
    <property type="nucleotide sequence ID" value="NC_022997.1"/>
</dbReference>
<reference evidence="10 11" key="1">
    <citation type="journal article" date="2014" name="Genome Announc.">
        <title>Complete Genome Sequence of Hyphomicrobium nitrativorans Strain NL23, a Denitrifying Bacterium Isolated from Biofilm of a Methanol-Fed Denitrification System Treating Seawater at the Montreal Biodome.</title>
        <authorList>
            <person name="Martineau C."/>
            <person name="Villeneuve C."/>
            <person name="Mauffrey F."/>
            <person name="Villemur R."/>
        </authorList>
    </citation>
    <scope>NUCLEOTIDE SEQUENCE [LARGE SCALE GENOMIC DNA]</scope>
    <source>
        <strain evidence="10">NL23</strain>
    </source>
</reference>
<dbReference type="InterPro" id="IPR011805">
    <property type="entry name" value="RNase_R"/>
</dbReference>
<dbReference type="NCBIfam" id="TIGR00358">
    <property type="entry name" value="3_prime_RNase"/>
    <property type="match status" value="1"/>
</dbReference>
<protein>
    <recommendedName>
        <fullName evidence="7">Ribonuclease R</fullName>
        <shortName evidence="7">RNase R</shortName>
        <ecNumber evidence="7">3.1.13.1</ecNumber>
    </recommendedName>
</protein>
<dbReference type="InterPro" id="IPR050180">
    <property type="entry name" value="RNR_Ribonuclease"/>
</dbReference>
<dbReference type="GO" id="GO:0005829">
    <property type="term" value="C:cytosol"/>
    <property type="evidence" value="ECO:0007669"/>
    <property type="project" value="TreeGrafter"/>
</dbReference>
<dbReference type="HOGENOM" id="CLU_002333_7_1_5"/>
<evidence type="ECO:0000256" key="8">
    <source>
        <dbReference type="SAM" id="MobiDB-lite"/>
    </source>
</evidence>
<accession>V5SCQ4</accession>
<dbReference type="Proteomes" id="UP000018542">
    <property type="component" value="Chromosome"/>
</dbReference>
<organism evidence="10 11">
    <name type="scientific">Hyphomicrobium nitrativorans NL23</name>
    <dbReference type="NCBI Taxonomy" id="1029756"/>
    <lineage>
        <taxon>Bacteria</taxon>
        <taxon>Pseudomonadati</taxon>
        <taxon>Pseudomonadota</taxon>
        <taxon>Alphaproteobacteria</taxon>
        <taxon>Hyphomicrobiales</taxon>
        <taxon>Hyphomicrobiaceae</taxon>
        <taxon>Hyphomicrobium</taxon>
    </lineage>
</organism>
<dbReference type="InterPro" id="IPR003029">
    <property type="entry name" value="S1_domain"/>
</dbReference>
<dbReference type="OrthoDB" id="9764149at2"/>
<dbReference type="InterPro" id="IPR022966">
    <property type="entry name" value="RNase_II/R_CS"/>
</dbReference>
<sequence length="772" mass="84956">MAKKPPKKRLPPKGVRKGFRPASAKQRAAGETLPTREQILTFLRESESTAGKRDIARAFNVKGPARTGLKRLLAEMADEGLLAGTKKSFHEKGTLPPVTVIEVTGRDDDGDLVARPAVWKDADGEPPAILLLAHTPRSATQSAAIAIGDRVLARINRLDQPDVEGISYEAEPIRVLPRERRRQLGIFRTRKGGGGTIEPIDRRELRAWSISPGNDAKAADGDLVRFDLSARDRRSIAEARVLESLGNPNDQRKISLIAIHAHGLPDDFPAPVVAESEALEAFDGNGRTDLRNVPLITIDPTDARDHDDAVHAEPDPDPKNPGGHIVTVAIADVAHYVRPGTRLDKEARLRGNSVYFPDRVVPMLPERISNNLCSLREGEERPTLAVRMIFDVHGKKRRHTFLRAVMKSAAKLSYQEAQAAIDGHISEKCEPLMERALLPLWNAYAALSRARDARGPLDLDLPERKIVLDGTGRVARVVVPERLDAHRLIEEFMIQANVAAAETLEQAKTPLIYRVHDQPSKEKLKALKDFLETLDMKFAASTGLKPEAFNAVLARAKTLPVPELVNEVVLRSQAQAEYTPQNIGHFGLNLARYAHFTSPIRRYADLVVHRALIRALKLGPDGLTDADLPHLSDTAKEISEAERRAMSAERETIDRLIAAHLADRIGATFEGRIAGVTRSGLFVKLKDTGADGFIPVSTLGQDYFAHVEEAHALVSTRSGETYQLGDPATVRLVEAVPTAGALRFEMISPGKKGSSTHRLKGVRTRHRPRPRR</sequence>